<sequence length="400" mass="40071">MARLAGSSKLLRAMNESATMALLIDRGTLTRGELRELTGLSKPTTSDVLRTLTEAGLAIVVGHTSGGPGPNAEVYAVNPAAATVLAISVRDVSETLHAPFEAALCDLSGAVLARAAYPSDPADGDPVGTVRAIAGDLCARAGRDRVTHLQLGVPGSYDPGTGAIRHIDVTGWGRPGVVPALAAELGLTVEADNDVNLAAIAERHRGAAAGSGSFALLWLGAGLGCAIDLGASLLRGATGGAGEIGYVPLGLAAPGQPRDLQSLAGGPAVAALGAAHGFTGATPEEMVADAARADSPAAADFLAALADRIAVVLAVVAALVDPPLVVLAGEVAQAGGARLRDLVTEAFHRNTPLRTPVEVTALTDDAVLLGAMDSGLRSVRESLVESLNARPIPGAALRSA</sequence>
<dbReference type="InterPro" id="IPR043129">
    <property type="entry name" value="ATPase_NBD"/>
</dbReference>
<protein>
    <recommendedName>
        <fullName evidence="4">NBD/HSP70 family sugar kinase</fullName>
    </recommendedName>
</protein>
<evidence type="ECO:0000313" key="2">
    <source>
        <dbReference type="EMBL" id="GIF92630.1"/>
    </source>
</evidence>
<reference evidence="2 3" key="1">
    <citation type="submission" date="2021-01" db="EMBL/GenBank/DDBJ databases">
        <title>Whole genome shotgun sequence of Catellatospora chokoriensis NBRC 107358.</title>
        <authorList>
            <person name="Komaki H."/>
            <person name="Tamura T."/>
        </authorList>
    </citation>
    <scope>NUCLEOTIDE SEQUENCE [LARGE SCALE GENOMIC DNA]</scope>
    <source>
        <strain evidence="2 3">NBRC 107358</strain>
    </source>
</reference>
<dbReference type="Proteomes" id="UP000619293">
    <property type="component" value="Unassembled WGS sequence"/>
</dbReference>
<proteinExistence type="inferred from homology"/>
<dbReference type="Gene3D" id="1.10.10.10">
    <property type="entry name" value="Winged helix-like DNA-binding domain superfamily/Winged helix DNA-binding domain"/>
    <property type="match status" value="1"/>
</dbReference>
<dbReference type="AlphaFoldDB" id="A0A8J3NVS8"/>
<evidence type="ECO:0000256" key="1">
    <source>
        <dbReference type="ARBA" id="ARBA00006479"/>
    </source>
</evidence>
<dbReference type="InterPro" id="IPR000600">
    <property type="entry name" value="ROK"/>
</dbReference>
<dbReference type="Pfam" id="PF00480">
    <property type="entry name" value="ROK"/>
    <property type="match status" value="1"/>
</dbReference>
<dbReference type="InterPro" id="IPR036388">
    <property type="entry name" value="WH-like_DNA-bd_sf"/>
</dbReference>
<dbReference type="PANTHER" id="PTHR18964">
    <property type="entry name" value="ROK (REPRESSOR, ORF, KINASE) FAMILY"/>
    <property type="match status" value="1"/>
</dbReference>
<name>A0A8J3NVS8_9ACTN</name>
<evidence type="ECO:0008006" key="4">
    <source>
        <dbReference type="Google" id="ProtNLM"/>
    </source>
</evidence>
<gene>
    <name evidence="2" type="ORF">Cch02nite_60740</name>
</gene>
<keyword evidence="3" id="KW-1185">Reference proteome</keyword>
<organism evidence="2 3">
    <name type="scientific">Catellatospora chokoriensis</name>
    <dbReference type="NCBI Taxonomy" id="310353"/>
    <lineage>
        <taxon>Bacteria</taxon>
        <taxon>Bacillati</taxon>
        <taxon>Actinomycetota</taxon>
        <taxon>Actinomycetes</taxon>
        <taxon>Micromonosporales</taxon>
        <taxon>Micromonosporaceae</taxon>
        <taxon>Catellatospora</taxon>
    </lineage>
</organism>
<dbReference type="SUPFAM" id="SSF46785">
    <property type="entry name" value="Winged helix' DNA-binding domain"/>
    <property type="match status" value="1"/>
</dbReference>
<dbReference type="InterPro" id="IPR036390">
    <property type="entry name" value="WH_DNA-bd_sf"/>
</dbReference>
<dbReference type="CDD" id="cd23763">
    <property type="entry name" value="ASKHA_ATPase_ROK"/>
    <property type="match status" value="1"/>
</dbReference>
<evidence type="ECO:0000313" key="3">
    <source>
        <dbReference type="Proteomes" id="UP000619293"/>
    </source>
</evidence>
<dbReference type="SUPFAM" id="SSF53067">
    <property type="entry name" value="Actin-like ATPase domain"/>
    <property type="match status" value="1"/>
</dbReference>
<dbReference type="Gene3D" id="3.30.420.40">
    <property type="match status" value="2"/>
</dbReference>
<comment type="similarity">
    <text evidence="1">Belongs to the ROK (NagC/XylR) family.</text>
</comment>
<dbReference type="RefSeq" id="WP_191843880.1">
    <property type="nucleotide sequence ID" value="NZ_BAAALB010000026.1"/>
</dbReference>
<comment type="caution">
    <text evidence="2">The sequence shown here is derived from an EMBL/GenBank/DDBJ whole genome shotgun (WGS) entry which is preliminary data.</text>
</comment>
<dbReference type="EMBL" id="BONG01000048">
    <property type="protein sequence ID" value="GIF92630.1"/>
    <property type="molecule type" value="Genomic_DNA"/>
</dbReference>
<dbReference type="PANTHER" id="PTHR18964:SF149">
    <property type="entry name" value="BIFUNCTIONAL UDP-N-ACETYLGLUCOSAMINE 2-EPIMERASE_N-ACETYLMANNOSAMINE KINASE"/>
    <property type="match status" value="1"/>
</dbReference>
<accession>A0A8J3NVS8</accession>